<dbReference type="InterPro" id="IPR002347">
    <property type="entry name" value="SDR_fam"/>
</dbReference>
<dbReference type="Proteomes" id="UP000326244">
    <property type="component" value="Unassembled WGS sequence"/>
</dbReference>
<comment type="caution">
    <text evidence="3">The sequence shown here is derived from an EMBL/GenBank/DDBJ whole genome shotgun (WGS) entry which is preliminary data.</text>
</comment>
<dbReference type="PRINTS" id="PR00081">
    <property type="entry name" value="GDHRDH"/>
</dbReference>
<sequence>MDVPLYDSLDGQIVLVTGATRGIGKAIADGLVDLDATVYAGARDTGDIAATDRQAIELDVTDDDGMVAAVDRIEREQGRLDVLVNNAGVMDSREPLDEMPTDVIDHTLDTNLRGAVLMTKYALPLLLAEEGGRVVTMASGLGAITESQSGGTPAYRISKTGVNGLTKYLDGEYAADGLIANSVCPGYVQTDMTEGSAPRTPEKGAETPVWLARFRPDAPSGRFWRDRAEIEW</sequence>
<dbReference type="InterPro" id="IPR036291">
    <property type="entry name" value="NAD(P)-bd_dom_sf"/>
</dbReference>
<reference evidence="3 4" key="1">
    <citation type="submission" date="2018-11" db="EMBL/GenBank/DDBJ databases">
        <title>Genomic analysis of Haloarcula hispanica CBA1121.</title>
        <authorList>
            <person name="Kim Y.B."/>
            <person name="Roh S.W."/>
        </authorList>
    </citation>
    <scope>NUCLEOTIDE SEQUENCE [LARGE SCALE GENOMIC DNA]</scope>
    <source>
        <strain evidence="3 4">CBA1121</strain>
    </source>
</reference>
<comment type="similarity">
    <text evidence="1 2">Belongs to the short-chain dehydrogenases/reductases (SDR) family.</text>
</comment>
<dbReference type="RefSeq" id="WP_151102954.1">
    <property type="nucleotide sequence ID" value="NZ_RQWK01000001.1"/>
</dbReference>
<proteinExistence type="inferred from homology"/>
<evidence type="ECO:0000256" key="1">
    <source>
        <dbReference type="ARBA" id="ARBA00006484"/>
    </source>
</evidence>
<evidence type="ECO:0000256" key="2">
    <source>
        <dbReference type="RuleBase" id="RU000363"/>
    </source>
</evidence>
<dbReference type="PANTHER" id="PTHR42760">
    <property type="entry name" value="SHORT-CHAIN DEHYDROGENASES/REDUCTASES FAMILY MEMBER"/>
    <property type="match status" value="1"/>
</dbReference>
<evidence type="ECO:0000313" key="4">
    <source>
        <dbReference type="Proteomes" id="UP000326244"/>
    </source>
</evidence>
<organism evidence="3 4">
    <name type="scientific">Haloarcula hispanica</name>
    <dbReference type="NCBI Taxonomy" id="51589"/>
    <lineage>
        <taxon>Archaea</taxon>
        <taxon>Methanobacteriati</taxon>
        <taxon>Methanobacteriota</taxon>
        <taxon>Stenosarchaea group</taxon>
        <taxon>Halobacteria</taxon>
        <taxon>Halobacteriales</taxon>
        <taxon>Haloarculaceae</taxon>
        <taxon>Haloarcula</taxon>
    </lineage>
</organism>
<gene>
    <name evidence="3" type="ORF">EGO51_04365</name>
</gene>
<dbReference type="EMBL" id="RQWK01000001">
    <property type="protein sequence ID" value="KAA9409058.1"/>
    <property type="molecule type" value="Genomic_DNA"/>
</dbReference>
<dbReference type="Gene3D" id="3.40.50.720">
    <property type="entry name" value="NAD(P)-binding Rossmann-like Domain"/>
    <property type="match status" value="1"/>
</dbReference>
<dbReference type="Pfam" id="PF00106">
    <property type="entry name" value="adh_short"/>
    <property type="match status" value="1"/>
</dbReference>
<accession>A0A5J5LIJ1</accession>
<name>A0A5J5LIJ1_HALHI</name>
<dbReference type="GO" id="GO:0016616">
    <property type="term" value="F:oxidoreductase activity, acting on the CH-OH group of donors, NAD or NADP as acceptor"/>
    <property type="evidence" value="ECO:0007669"/>
    <property type="project" value="TreeGrafter"/>
</dbReference>
<evidence type="ECO:0000313" key="3">
    <source>
        <dbReference type="EMBL" id="KAA9409058.1"/>
    </source>
</evidence>
<protein>
    <submittedName>
        <fullName evidence="3">SDR family NAD(P)-dependent oxidoreductase</fullName>
    </submittedName>
</protein>
<dbReference type="AlphaFoldDB" id="A0A5J5LIJ1"/>
<dbReference type="PRINTS" id="PR00080">
    <property type="entry name" value="SDRFAMILY"/>
</dbReference>
<dbReference type="SUPFAM" id="SSF51735">
    <property type="entry name" value="NAD(P)-binding Rossmann-fold domains"/>
    <property type="match status" value="1"/>
</dbReference>